<dbReference type="PANTHER" id="PTHR43685:SF2">
    <property type="entry name" value="GLYCOSYLTRANSFERASE 2-LIKE DOMAIN-CONTAINING PROTEIN"/>
    <property type="match status" value="1"/>
</dbReference>
<comment type="caution">
    <text evidence="2">The sequence shown here is derived from an EMBL/GenBank/DDBJ whole genome shotgun (WGS) entry which is preliminary data.</text>
</comment>
<sequence length="354" mass="40697">MEWARRARRAASSIIRKRRKSVPAPQLATPTAQTGIWYDELTEDQRRFVVDHTVDPIRPDIDQAGKPRPRHACLDQRPRVTVVLGTLNRRKLLEKCITSVRRELEGMDGEIIVIDGGSDDRTIPWLTKQEDVITILQYNRYKDGETSMRRRSWGGFMNMGFRAASADYILMISDDCLLMPGAIRNGIARIEAAKEAGIPVGACAFYFRDWPKQKRYYVQRTIGGNLMLNHGIYTREALEAAQYANEDDYVFYKSDTDLSLKIWDSGYAIIDAPQSICEHYVGIEEELRAGNTALMSYDRSQMKQYWPDLVTDEGVRKMGKIYLDEAPGDEADKEWTRLYRAEERAAKKRNPNLK</sequence>
<dbReference type="OrthoDB" id="9771846at2"/>
<evidence type="ECO:0000313" key="2">
    <source>
        <dbReference type="EMBL" id="RIJ32174.1"/>
    </source>
</evidence>
<protein>
    <submittedName>
        <fullName evidence="2">Glycosyltransferase</fullName>
    </submittedName>
</protein>
<organism evidence="2 3">
    <name type="scientific">Henriciella algicola</name>
    <dbReference type="NCBI Taxonomy" id="1608422"/>
    <lineage>
        <taxon>Bacteria</taxon>
        <taxon>Pseudomonadati</taxon>
        <taxon>Pseudomonadota</taxon>
        <taxon>Alphaproteobacteria</taxon>
        <taxon>Hyphomonadales</taxon>
        <taxon>Hyphomonadaceae</taxon>
        <taxon>Henriciella</taxon>
    </lineage>
</organism>
<dbReference type="Gene3D" id="3.90.550.10">
    <property type="entry name" value="Spore Coat Polysaccharide Biosynthesis Protein SpsA, Chain A"/>
    <property type="match status" value="1"/>
</dbReference>
<dbReference type="InterPro" id="IPR001173">
    <property type="entry name" value="Glyco_trans_2-like"/>
</dbReference>
<keyword evidence="2" id="KW-0808">Transferase</keyword>
<dbReference type="InterPro" id="IPR050834">
    <property type="entry name" value="Glycosyltransf_2"/>
</dbReference>
<feature type="domain" description="Glycosyltransferase 2-like" evidence="1">
    <location>
        <begin position="81"/>
        <end position="217"/>
    </location>
</feature>
<dbReference type="EMBL" id="QWGA01000003">
    <property type="protein sequence ID" value="RIJ32174.1"/>
    <property type="molecule type" value="Genomic_DNA"/>
</dbReference>
<evidence type="ECO:0000259" key="1">
    <source>
        <dbReference type="Pfam" id="PF00535"/>
    </source>
</evidence>
<dbReference type="SUPFAM" id="SSF53448">
    <property type="entry name" value="Nucleotide-diphospho-sugar transferases"/>
    <property type="match status" value="1"/>
</dbReference>
<gene>
    <name evidence="2" type="ORF">D1222_08090</name>
</gene>
<accession>A0A399RPN7</accession>
<dbReference type="Proteomes" id="UP000265845">
    <property type="component" value="Unassembled WGS sequence"/>
</dbReference>
<reference evidence="2 3" key="1">
    <citation type="submission" date="2018-08" db="EMBL/GenBank/DDBJ databases">
        <title>Henriciella mobilis sp. nov., isolated from seawater.</title>
        <authorList>
            <person name="Cheng H."/>
            <person name="Wu Y.-H."/>
            <person name="Xu X.-W."/>
            <person name="Guo L.-L."/>
        </authorList>
    </citation>
    <scope>NUCLEOTIDE SEQUENCE [LARGE SCALE GENOMIC DNA]</scope>
    <source>
        <strain evidence="2 3">CCUG67844</strain>
    </source>
</reference>
<proteinExistence type="predicted"/>
<dbReference type="GO" id="GO:0016740">
    <property type="term" value="F:transferase activity"/>
    <property type="evidence" value="ECO:0007669"/>
    <property type="project" value="UniProtKB-KW"/>
</dbReference>
<dbReference type="PANTHER" id="PTHR43685">
    <property type="entry name" value="GLYCOSYLTRANSFERASE"/>
    <property type="match status" value="1"/>
</dbReference>
<keyword evidence="3" id="KW-1185">Reference proteome</keyword>
<dbReference type="AlphaFoldDB" id="A0A399RPN7"/>
<name>A0A399RPN7_9PROT</name>
<dbReference type="RefSeq" id="WP_119453659.1">
    <property type="nucleotide sequence ID" value="NZ_QWGA01000003.1"/>
</dbReference>
<evidence type="ECO:0000313" key="3">
    <source>
        <dbReference type="Proteomes" id="UP000265845"/>
    </source>
</evidence>
<dbReference type="Pfam" id="PF00535">
    <property type="entry name" value="Glycos_transf_2"/>
    <property type="match status" value="1"/>
</dbReference>
<dbReference type="InterPro" id="IPR029044">
    <property type="entry name" value="Nucleotide-diphossugar_trans"/>
</dbReference>